<protein>
    <recommendedName>
        <fullName evidence="2">Nuclear cap-binding protein subunit 3</fullName>
    </recommendedName>
</protein>
<reference evidence="4 5" key="1">
    <citation type="submission" date="2024-01" db="EMBL/GenBank/DDBJ databases">
        <title>The genome of the rayed Mediterranean limpet Patella caerulea (Linnaeus, 1758).</title>
        <authorList>
            <person name="Anh-Thu Weber A."/>
            <person name="Halstead-Nussloch G."/>
        </authorList>
    </citation>
    <scope>NUCLEOTIDE SEQUENCE [LARGE SCALE GENOMIC DNA]</scope>
    <source>
        <strain evidence="4">AATW-2023a</strain>
        <tissue evidence="4">Whole specimen</tissue>
    </source>
</reference>
<dbReference type="Proteomes" id="UP001347796">
    <property type="component" value="Unassembled WGS sequence"/>
</dbReference>
<organism evidence="4 5">
    <name type="scientific">Patella caerulea</name>
    <name type="common">Rayed Mediterranean limpet</name>
    <dbReference type="NCBI Taxonomy" id="87958"/>
    <lineage>
        <taxon>Eukaryota</taxon>
        <taxon>Metazoa</taxon>
        <taxon>Spiralia</taxon>
        <taxon>Lophotrochozoa</taxon>
        <taxon>Mollusca</taxon>
        <taxon>Gastropoda</taxon>
        <taxon>Patellogastropoda</taxon>
        <taxon>Patelloidea</taxon>
        <taxon>Patellidae</taxon>
        <taxon>Patella</taxon>
    </lineage>
</organism>
<feature type="compositionally biased region" description="Basic and acidic residues" evidence="3">
    <location>
        <begin position="300"/>
        <end position="346"/>
    </location>
</feature>
<feature type="region of interest" description="Disordered" evidence="3">
    <location>
        <begin position="51"/>
        <end position="86"/>
    </location>
</feature>
<evidence type="ECO:0000313" key="5">
    <source>
        <dbReference type="Proteomes" id="UP001347796"/>
    </source>
</evidence>
<dbReference type="PANTHER" id="PTHR16291:SF0">
    <property type="entry name" value="NUCLEAR CAP-BINDING PROTEIN SUBUNIT 3"/>
    <property type="match status" value="1"/>
</dbReference>
<dbReference type="InterPro" id="IPR012677">
    <property type="entry name" value="Nucleotide-bd_a/b_plait_sf"/>
</dbReference>
<feature type="compositionally biased region" description="Acidic residues" evidence="3">
    <location>
        <begin position="281"/>
        <end position="296"/>
    </location>
</feature>
<feature type="compositionally biased region" description="Basic and acidic residues" evidence="3">
    <location>
        <begin position="240"/>
        <end position="280"/>
    </location>
</feature>
<feature type="compositionally biased region" description="Basic and acidic residues" evidence="3">
    <location>
        <begin position="455"/>
        <end position="472"/>
    </location>
</feature>
<feature type="compositionally biased region" description="Low complexity" evidence="3">
    <location>
        <begin position="51"/>
        <end position="66"/>
    </location>
</feature>
<feature type="region of interest" description="Disordered" evidence="3">
    <location>
        <begin position="420"/>
        <end position="472"/>
    </location>
</feature>
<dbReference type="AlphaFoldDB" id="A0AAN8PVX5"/>
<dbReference type="PANTHER" id="PTHR16291">
    <property type="entry name" value="NUCLEAR CAP-BINDING PROTEIN SUBUNIT 3"/>
    <property type="match status" value="1"/>
</dbReference>
<evidence type="ECO:0000256" key="2">
    <source>
        <dbReference type="ARBA" id="ARBA00019876"/>
    </source>
</evidence>
<dbReference type="EMBL" id="JAZGQO010000006">
    <property type="protein sequence ID" value="KAK6183884.1"/>
    <property type="molecule type" value="Genomic_DNA"/>
</dbReference>
<evidence type="ECO:0000313" key="4">
    <source>
        <dbReference type="EMBL" id="KAK6183884.1"/>
    </source>
</evidence>
<sequence>MASRGKDGNLPNLKICVDNTEDLESEDDILEEEEVPGARETICEKIIVTREVVSSSSSSSSGSDSESLSDGELESERSDTESVEFNVKITGITKKDSKSKKLEDSKRYENKTGNFITGLDLTSKEAVEKKDERAKRFGLPVVENKPLDQSALLKSLGLKQEDVDKGERGIRLEAIHIRGTDEMSTQDLFKYFGEFAPGRIEWIDDSSCNVVWFDPMTAARAMLSLSRDYDTVMAEEEEKINEKEKKRTSNVEDKVKTDTEMVEKESETVDTDIKKEVKMEVDDDDLDLNAASDDESPTTQKDKEDKDTEIKHNKNDQETKSVSMDHDSALNEENTKEEETTKEEKNHRKRNKIRWPPGKWRFGTPHPKSKYIFLRYATKADKKVIGAENKSKYYVKYGNPNYGGQKGLISGSRKRRYRAVKRNEEYEQVKNSKSSREEEEEEGEIMDDDEDDNEIVEKPKALFTDKNKPREKTAIELDDDGLDMEAELQELLGPPVKKRSMRMYADDIEAQQKKTRPKVSSGGLTIVADAREGIEARLGREVGDVRDARDRILDARQKFSSAKSKSKNDRYESFSYSQPSNDLRSKLKRRKPSSMDNLPGIKIEIFD</sequence>
<proteinExistence type="inferred from homology"/>
<dbReference type="Gene3D" id="3.30.70.330">
    <property type="match status" value="1"/>
</dbReference>
<dbReference type="Pfam" id="PF10309">
    <property type="entry name" value="NCBP3"/>
    <property type="match status" value="1"/>
</dbReference>
<feature type="region of interest" description="Disordered" evidence="3">
    <location>
        <begin position="238"/>
        <end position="362"/>
    </location>
</feature>
<feature type="compositionally biased region" description="Acidic residues" evidence="3">
    <location>
        <begin position="437"/>
        <end position="454"/>
    </location>
</feature>
<accession>A0AAN8PVX5</accession>
<keyword evidence="5" id="KW-1185">Reference proteome</keyword>
<evidence type="ECO:0000256" key="1">
    <source>
        <dbReference type="ARBA" id="ARBA00006069"/>
    </source>
</evidence>
<comment type="similarity">
    <text evidence="1">Belongs to the NCBP3 family.</text>
</comment>
<dbReference type="GO" id="GO:0005634">
    <property type="term" value="C:nucleus"/>
    <property type="evidence" value="ECO:0007669"/>
    <property type="project" value="TreeGrafter"/>
</dbReference>
<dbReference type="GO" id="GO:0003729">
    <property type="term" value="F:mRNA binding"/>
    <property type="evidence" value="ECO:0007669"/>
    <property type="project" value="InterPro"/>
</dbReference>
<dbReference type="InterPro" id="IPR019416">
    <property type="entry name" value="NCBP3"/>
</dbReference>
<feature type="compositionally biased region" description="Basic and acidic residues" evidence="3">
    <location>
        <begin position="421"/>
        <end position="436"/>
    </location>
</feature>
<gene>
    <name evidence="4" type="ORF">SNE40_006460</name>
</gene>
<feature type="region of interest" description="Disordered" evidence="3">
    <location>
        <begin position="556"/>
        <end position="599"/>
    </location>
</feature>
<comment type="caution">
    <text evidence="4">The sequence shown here is derived from an EMBL/GenBank/DDBJ whole genome shotgun (WGS) entry which is preliminary data.</text>
</comment>
<name>A0AAN8PVX5_PATCE</name>
<evidence type="ECO:0000256" key="3">
    <source>
        <dbReference type="SAM" id="MobiDB-lite"/>
    </source>
</evidence>
<dbReference type="GO" id="GO:0000340">
    <property type="term" value="F:RNA 7-methylguanosine cap binding"/>
    <property type="evidence" value="ECO:0007669"/>
    <property type="project" value="InterPro"/>
</dbReference>